<organism evidence="1 2">
    <name type="scientific">Scutellospora calospora</name>
    <dbReference type="NCBI Taxonomy" id="85575"/>
    <lineage>
        <taxon>Eukaryota</taxon>
        <taxon>Fungi</taxon>
        <taxon>Fungi incertae sedis</taxon>
        <taxon>Mucoromycota</taxon>
        <taxon>Glomeromycotina</taxon>
        <taxon>Glomeromycetes</taxon>
        <taxon>Diversisporales</taxon>
        <taxon>Gigasporaceae</taxon>
        <taxon>Scutellospora</taxon>
    </lineage>
</organism>
<keyword evidence="2" id="KW-1185">Reference proteome</keyword>
<comment type="caution">
    <text evidence="1">The sequence shown here is derived from an EMBL/GenBank/DDBJ whole genome shotgun (WGS) entry which is preliminary data.</text>
</comment>
<name>A0ACA9LDF4_9GLOM</name>
<proteinExistence type="predicted"/>
<protein>
    <submittedName>
        <fullName evidence="1">10648_t:CDS:1</fullName>
    </submittedName>
</protein>
<feature type="non-terminal residue" evidence="1">
    <location>
        <position position="211"/>
    </location>
</feature>
<evidence type="ECO:0000313" key="1">
    <source>
        <dbReference type="EMBL" id="CAG8520517.1"/>
    </source>
</evidence>
<gene>
    <name evidence="1" type="ORF">SCALOS_LOCUS4049</name>
</gene>
<evidence type="ECO:0000313" key="2">
    <source>
        <dbReference type="Proteomes" id="UP000789860"/>
    </source>
</evidence>
<accession>A0ACA9LDF4</accession>
<dbReference type="EMBL" id="CAJVPM010005095">
    <property type="protein sequence ID" value="CAG8520517.1"/>
    <property type="molecule type" value="Genomic_DNA"/>
</dbReference>
<dbReference type="Proteomes" id="UP000789860">
    <property type="component" value="Unassembled WGS sequence"/>
</dbReference>
<sequence length="211" mass="24761">MPEEEYQKQVQSLITKKLEKPKNLYQEIRRHWNHIDSGYYDFDQAELRTITKLELLDFYKQLIHPSSPIQKKLSVHLRSQKSIKKPKPIDINHIYSCLSIQGFNTITIESLQTFLSSKEIMDGQELEILLKQFLIDQSQTQEEKIEELIKNVGETYLNENIINEEEKVDSTNIILPNLRPENELIEDITIWKSNMQLGPAPTPVIKLNDLM</sequence>
<reference evidence="1" key="1">
    <citation type="submission" date="2021-06" db="EMBL/GenBank/DDBJ databases">
        <authorList>
            <person name="Kallberg Y."/>
            <person name="Tangrot J."/>
            <person name="Rosling A."/>
        </authorList>
    </citation>
    <scope>NUCLEOTIDE SEQUENCE</scope>
    <source>
        <strain evidence="1">AU212A</strain>
    </source>
</reference>